<feature type="non-terminal residue" evidence="2">
    <location>
        <position position="72"/>
    </location>
</feature>
<sequence>MNKFKKIGLTALATSLVASSAYAADVSVSGAAGITFKTQAGNGSAATDHGKGLGTDNSLAFSASGELDNGWT</sequence>
<accession>A0A382AIJ7</accession>
<proteinExistence type="predicted"/>
<evidence type="ECO:0000313" key="2">
    <source>
        <dbReference type="EMBL" id="SVB01380.1"/>
    </source>
</evidence>
<protein>
    <recommendedName>
        <fullName evidence="3">Porin domain-containing protein</fullName>
    </recommendedName>
</protein>
<feature type="region of interest" description="Disordered" evidence="1">
    <location>
        <begin position="41"/>
        <end position="72"/>
    </location>
</feature>
<dbReference type="EMBL" id="UINC01025570">
    <property type="protein sequence ID" value="SVB01380.1"/>
    <property type="molecule type" value="Genomic_DNA"/>
</dbReference>
<organism evidence="2">
    <name type="scientific">marine metagenome</name>
    <dbReference type="NCBI Taxonomy" id="408172"/>
    <lineage>
        <taxon>unclassified sequences</taxon>
        <taxon>metagenomes</taxon>
        <taxon>ecological metagenomes</taxon>
    </lineage>
</organism>
<name>A0A382AIJ7_9ZZZZ</name>
<evidence type="ECO:0008006" key="3">
    <source>
        <dbReference type="Google" id="ProtNLM"/>
    </source>
</evidence>
<reference evidence="2" key="1">
    <citation type="submission" date="2018-05" db="EMBL/GenBank/DDBJ databases">
        <authorList>
            <person name="Lanie J.A."/>
            <person name="Ng W.-L."/>
            <person name="Kazmierczak K.M."/>
            <person name="Andrzejewski T.M."/>
            <person name="Davidsen T.M."/>
            <person name="Wayne K.J."/>
            <person name="Tettelin H."/>
            <person name="Glass J.I."/>
            <person name="Rusch D."/>
            <person name="Podicherti R."/>
            <person name="Tsui H.-C.T."/>
            <person name="Winkler M.E."/>
        </authorList>
    </citation>
    <scope>NUCLEOTIDE SEQUENCE</scope>
</reference>
<gene>
    <name evidence="2" type="ORF">METZ01_LOCUS154234</name>
</gene>
<dbReference type="AlphaFoldDB" id="A0A382AIJ7"/>
<evidence type="ECO:0000256" key="1">
    <source>
        <dbReference type="SAM" id="MobiDB-lite"/>
    </source>
</evidence>